<evidence type="ECO:0000313" key="1">
    <source>
        <dbReference type="EMBL" id="QHT37891.1"/>
    </source>
</evidence>
<dbReference type="AlphaFoldDB" id="A0A6C0FAK6"/>
<reference evidence="1" key="1">
    <citation type="journal article" date="2020" name="Nature">
        <title>Giant virus diversity and host interactions through global metagenomics.</title>
        <authorList>
            <person name="Schulz F."/>
            <person name="Roux S."/>
            <person name="Paez-Espino D."/>
            <person name="Jungbluth S."/>
            <person name="Walsh D.A."/>
            <person name="Denef V.J."/>
            <person name="McMahon K.D."/>
            <person name="Konstantinidis K.T."/>
            <person name="Eloe-Fadrosh E.A."/>
            <person name="Kyrpides N.C."/>
            <person name="Woyke T."/>
        </authorList>
    </citation>
    <scope>NUCLEOTIDE SEQUENCE</scope>
    <source>
        <strain evidence="1">GVMAG-S-ERX556049-19</strain>
    </source>
</reference>
<proteinExistence type="predicted"/>
<name>A0A6C0FAK6_9ZZZZ</name>
<accession>A0A6C0FAK6</accession>
<organism evidence="1">
    <name type="scientific">viral metagenome</name>
    <dbReference type="NCBI Taxonomy" id="1070528"/>
    <lineage>
        <taxon>unclassified sequences</taxon>
        <taxon>metagenomes</taxon>
        <taxon>organismal metagenomes</taxon>
    </lineage>
</organism>
<dbReference type="EMBL" id="MN738822">
    <property type="protein sequence ID" value="QHT37891.1"/>
    <property type="molecule type" value="Genomic_DNA"/>
</dbReference>
<sequence length="103" mass="12534">MIFSSLPKELKEIVYSYAVGKCNLCNKHIHYSNLVHNCRIFEYRNVFQDEYWNKEEMITFRSICKQCIASFNGKIIVNFKDNTYFWIKDYDTDKEYMMQTKNI</sequence>
<protein>
    <submittedName>
        <fullName evidence="1">Uncharacterized protein</fullName>
    </submittedName>
</protein>